<organism evidence="2 3">
    <name type="scientific">Rhodococcus phage Toil</name>
    <dbReference type="NCBI Taxonomy" id="1975614"/>
    <lineage>
        <taxon>Viruses</taxon>
        <taxon>Varidnaviria</taxon>
        <taxon>Bamfordvirae</taxon>
        <taxon>Preplasmiviricota</taxon>
        <taxon>Prepoliviricotina</taxon>
        <taxon>Tectiliviricetes</taxon>
        <taxon>Kalamavirales</taxon>
        <taxon>Tectiviridae</taxon>
        <taxon>Epsilontectivirus</taxon>
        <taxon>Epsilontectivirus toil</taxon>
    </lineage>
</organism>
<evidence type="ECO:0000313" key="3">
    <source>
        <dbReference type="Proteomes" id="UP000225832"/>
    </source>
</evidence>
<sequence>MAPRKTATATEAPATEAPEAPATEAPATEAPKRHKAPAIKAEDVKVTGMRAVTDANPFARGDRRIPEDDQILQAFRQSYDNKAPVELDTPDPDAVVKWLRRIAAQETKGVRIRALQESVIFQATDRKKMNKKAKTEETVGA</sequence>
<evidence type="ECO:0000256" key="1">
    <source>
        <dbReference type="SAM" id="MobiDB-lite"/>
    </source>
</evidence>
<evidence type="ECO:0000313" key="2">
    <source>
        <dbReference type="EMBL" id="ARK07688.1"/>
    </source>
</evidence>
<keyword evidence="3" id="KW-1185">Reference proteome</keyword>
<proteinExistence type="predicted"/>
<gene>
    <name evidence="2" type="ORF">Toil_gp05</name>
</gene>
<dbReference type="EMBL" id="KY817360">
    <property type="protein sequence ID" value="ARK07688.1"/>
    <property type="molecule type" value="Genomic_DNA"/>
</dbReference>
<name>A0A1W6DXQ5_9VIRU</name>
<feature type="compositionally biased region" description="Low complexity" evidence="1">
    <location>
        <begin position="1"/>
        <end position="29"/>
    </location>
</feature>
<reference evidence="2 3" key="1">
    <citation type="submission" date="2017-03" db="EMBL/GenBank/DDBJ databases">
        <title>Complete genome of Rhodococcus opacus Tectivirus Toil.</title>
        <authorList>
            <person name="Gill J.J."/>
            <person name="Wang B."/>
            <person name="Young R."/>
            <person name="Chu K.-H."/>
        </authorList>
    </citation>
    <scope>NUCLEOTIDE SEQUENCE [LARGE SCALE GENOMIC DNA]</scope>
</reference>
<protein>
    <submittedName>
        <fullName evidence="2">Uncharacterized protein</fullName>
    </submittedName>
</protein>
<accession>A0A1W6DXQ5</accession>
<feature type="region of interest" description="Disordered" evidence="1">
    <location>
        <begin position="1"/>
        <end position="38"/>
    </location>
</feature>
<dbReference type="Proteomes" id="UP000225832">
    <property type="component" value="Segment"/>
</dbReference>